<dbReference type="KEGG" id="tmn:UCRPA7_3427"/>
<dbReference type="PANTHER" id="PTHR47064:SF2">
    <property type="entry name" value="SMP-30_GLUCONOLACTONASE_LRE-LIKE REGION DOMAIN-CONTAINING PROTEIN-RELATED"/>
    <property type="match status" value="1"/>
</dbReference>
<evidence type="ECO:0000259" key="1">
    <source>
        <dbReference type="Pfam" id="PF08450"/>
    </source>
</evidence>
<protein>
    <submittedName>
        <fullName evidence="2">Putative smp-30 gluconolaconase lre-like region containing protein</fullName>
    </submittedName>
</protein>
<organism evidence="2 3">
    <name type="scientific">Phaeoacremonium minimum (strain UCR-PA7)</name>
    <name type="common">Esca disease fungus</name>
    <name type="synonym">Togninia minima</name>
    <dbReference type="NCBI Taxonomy" id="1286976"/>
    <lineage>
        <taxon>Eukaryota</taxon>
        <taxon>Fungi</taxon>
        <taxon>Dikarya</taxon>
        <taxon>Ascomycota</taxon>
        <taxon>Pezizomycotina</taxon>
        <taxon>Sordariomycetes</taxon>
        <taxon>Sordariomycetidae</taxon>
        <taxon>Togniniales</taxon>
        <taxon>Togniniaceae</taxon>
        <taxon>Phaeoacremonium</taxon>
    </lineage>
</organism>
<evidence type="ECO:0000313" key="2">
    <source>
        <dbReference type="EMBL" id="EOO01183.1"/>
    </source>
</evidence>
<dbReference type="GeneID" id="19323775"/>
<reference evidence="3" key="1">
    <citation type="journal article" date="2013" name="Genome Announc.">
        <title>Draft genome sequence of the ascomycete Phaeoacremonium aleophilum strain UCR-PA7, a causal agent of the esca disease complex in grapevines.</title>
        <authorList>
            <person name="Blanco-Ulate B."/>
            <person name="Rolshausen P."/>
            <person name="Cantu D."/>
        </authorList>
    </citation>
    <scope>NUCLEOTIDE SEQUENCE [LARGE SCALE GENOMIC DNA]</scope>
    <source>
        <strain evidence="3">UCR-PA7</strain>
    </source>
</reference>
<dbReference type="Gene3D" id="2.120.10.30">
    <property type="entry name" value="TolB, C-terminal domain"/>
    <property type="match status" value="1"/>
</dbReference>
<accession>R8BP54</accession>
<feature type="domain" description="SMP-30/Gluconolactonase/LRE-like region" evidence="1">
    <location>
        <begin position="152"/>
        <end position="341"/>
    </location>
</feature>
<keyword evidence="3" id="KW-1185">Reference proteome</keyword>
<evidence type="ECO:0000313" key="3">
    <source>
        <dbReference type="Proteomes" id="UP000014074"/>
    </source>
</evidence>
<dbReference type="eggNOG" id="ENOG502RZSA">
    <property type="taxonomic scope" value="Eukaryota"/>
</dbReference>
<dbReference type="SUPFAM" id="SSF63829">
    <property type="entry name" value="Calcium-dependent phosphotriesterase"/>
    <property type="match status" value="1"/>
</dbReference>
<sequence>MASITNSNISVEETPVQLVKFRPNGRVATPLSPSPQAASDIIVSLYQSTSGTSFDPRCRHSLLLSSAETSRNPFFHQACVYDPEHEELFVTSNLLQSTTSSTLPIILISRVVLHRSDAGHVESVEWMKLRPPPNMAMPAGAAAYRGGVLYCSQGNLTAGTGGLYYMPRGKPPEGVVTSFYEREFNSPHDVVVTQDGSLWFTDPYHGFEKDFRPRPQLPCHLYRFNPDTEDIRVMADGLGRPTGLAFSPDESTVYVTDTDAVRGNGDQSSSRAATIYAFDVIMRAGSPFLANKRIFAFPLRGIPMGIKCDTNGYVYAGCADGLEIWNPGGTLQAVIEVPGKFPLIHA</sequence>
<dbReference type="AlphaFoldDB" id="R8BP54"/>
<dbReference type="InterPro" id="IPR011042">
    <property type="entry name" value="6-blade_b-propeller_TolB-like"/>
</dbReference>
<dbReference type="OrthoDB" id="423498at2759"/>
<dbReference type="Proteomes" id="UP000014074">
    <property type="component" value="Unassembled WGS sequence"/>
</dbReference>
<name>R8BP54_PHAM7</name>
<dbReference type="InterPro" id="IPR013658">
    <property type="entry name" value="SGL"/>
</dbReference>
<dbReference type="Pfam" id="PF08450">
    <property type="entry name" value="SGL"/>
    <property type="match status" value="1"/>
</dbReference>
<proteinExistence type="predicted"/>
<dbReference type="InterPro" id="IPR052988">
    <property type="entry name" value="Oryzine_lactonohydrolase"/>
</dbReference>
<dbReference type="PANTHER" id="PTHR47064">
    <property type="entry name" value="PUTATIVE (AFU_ORTHOLOGUE AFUA_1G08990)-RELATED"/>
    <property type="match status" value="1"/>
</dbReference>
<gene>
    <name evidence="2" type="ORF">UCRPA7_3427</name>
</gene>
<dbReference type="HOGENOM" id="CLU_036110_1_3_1"/>
<dbReference type="RefSeq" id="XP_007914161.1">
    <property type="nucleotide sequence ID" value="XM_007915970.1"/>
</dbReference>
<dbReference type="EMBL" id="KB933041">
    <property type="protein sequence ID" value="EOO01183.1"/>
    <property type="molecule type" value="Genomic_DNA"/>
</dbReference>